<dbReference type="AlphaFoldDB" id="A0A455T1A0"/>
<dbReference type="EMBL" id="AP019377">
    <property type="protein sequence ID" value="BBH93139.1"/>
    <property type="molecule type" value="Genomic_DNA"/>
</dbReference>
<accession>A0A455T1A0</accession>
<sequence length="186" mass="20235">MFGVNRPPRMRESTLLAGWLFADLLLGLAVIFLAATTYARLPPPATPTPTPTPPLGTPTPTVLPRLELHHHRFTVNVDANGLLTNDAGAIASLKRQVRAQSFLRGRTAGLVIVYDGAPTVDAIGTALDVSRKVMGLLAEMGRQERFAFTCTSFYDPLYTLGQDQATVTIDVYLFTEHLQTCPPALF</sequence>
<organism evidence="1">
    <name type="scientific">Thermogemmatispora argillosa</name>
    <dbReference type="NCBI Taxonomy" id="2045280"/>
    <lineage>
        <taxon>Bacteria</taxon>
        <taxon>Bacillati</taxon>
        <taxon>Chloroflexota</taxon>
        <taxon>Ktedonobacteria</taxon>
        <taxon>Thermogemmatisporales</taxon>
        <taxon>Thermogemmatisporaceae</taxon>
        <taxon>Thermogemmatispora</taxon>
    </lineage>
</organism>
<evidence type="ECO:0000313" key="1">
    <source>
        <dbReference type="EMBL" id="BBH93139.1"/>
    </source>
</evidence>
<reference evidence="1" key="1">
    <citation type="submission" date="2018-12" db="EMBL/GenBank/DDBJ databases">
        <title>Novel natural products biosynthetic potential of the class Ktedonobacteria.</title>
        <authorList>
            <person name="Zheng Y."/>
            <person name="Saitou A."/>
            <person name="Wang C.M."/>
            <person name="Toyoda A."/>
            <person name="Minakuchi Y."/>
            <person name="Sekiguchi Y."/>
            <person name="Ueda K."/>
            <person name="Takano H."/>
            <person name="Sakai Y."/>
            <person name="Yokota A."/>
            <person name="Yabe S."/>
        </authorList>
    </citation>
    <scope>NUCLEOTIDE SEQUENCE</scope>
    <source>
        <strain evidence="1">A3-2</strain>
    </source>
</reference>
<protein>
    <submittedName>
        <fullName evidence="1">Uncharacterized protein</fullName>
    </submittedName>
</protein>
<proteinExistence type="predicted"/>
<name>A0A455T1A0_9CHLR</name>
<gene>
    <name evidence="1" type="ORF">KTA_13380</name>
</gene>